<dbReference type="InterPro" id="IPR051678">
    <property type="entry name" value="AGP_Transferase"/>
</dbReference>
<protein>
    <submittedName>
        <fullName evidence="2">Kinase-like protein</fullName>
    </submittedName>
</protein>
<dbReference type="InterPro" id="IPR002575">
    <property type="entry name" value="Aminoglycoside_PTrfase"/>
</dbReference>
<keyword evidence="2" id="KW-0418">Kinase</keyword>
<dbReference type="AlphaFoldDB" id="A0A9P3GJF2"/>
<keyword evidence="3" id="KW-1185">Reference proteome</keyword>
<sequence length="382" mass="43435">MYLPIREMIKTEAEVAAMDCLRARTTIPVPRVHLFCSSNNNPVRAEWMVMDLVDGELFSPGLGKLTVEQQKTTAADMARIMEQMYSLTATQCGSMLFDCSLRDDQRAVRYTGHADGTDRAPQAPSYRTARVEGPSGTFILGPVNEPIFLDYDEPISAASSGPFATEREYLEAIAYLGIPATRRASKGQRWSYERTFEIYDAVRTSIYHNLDPVAGAPIFYFAHNDFSSRNILLDPATGHITGVIDWEMAGFVAGWYAAAPGGSFDDDYRRFIFDDWMDAPLGYADERPDAALVREHFREELKRLNPRLFDNYWRGVELRAIRANLGVTYPTNLMLWLGKYAKYHWKVTARGPLPFDMKTWIDDMYTEWRSESKTEAKATTDL</sequence>
<dbReference type="SUPFAM" id="SSF56112">
    <property type="entry name" value="Protein kinase-like (PK-like)"/>
    <property type="match status" value="1"/>
</dbReference>
<dbReference type="PANTHER" id="PTHR21310">
    <property type="entry name" value="AMINOGLYCOSIDE PHOSPHOTRANSFERASE-RELATED-RELATED"/>
    <property type="match status" value="1"/>
</dbReference>
<gene>
    <name evidence="2" type="ORF">PsYK624_128220</name>
</gene>
<evidence type="ECO:0000259" key="1">
    <source>
        <dbReference type="Pfam" id="PF01636"/>
    </source>
</evidence>
<feature type="domain" description="Aminoglycoside phosphotransferase" evidence="1">
    <location>
        <begin position="221"/>
        <end position="250"/>
    </location>
</feature>
<dbReference type="InterPro" id="IPR011009">
    <property type="entry name" value="Kinase-like_dom_sf"/>
</dbReference>
<dbReference type="OrthoDB" id="10003767at2759"/>
<keyword evidence="2" id="KW-0808">Transferase</keyword>
<dbReference type="EMBL" id="BPQB01000062">
    <property type="protein sequence ID" value="GJE96622.1"/>
    <property type="molecule type" value="Genomic_DNA"/>
</dbReference>
<dbReference type="PANTHER" id="PTHR21310:SF15">
    <property type="entry name" value="AMINOGLYCOSIDE PHOSPHOTRANSFERASE DOMAIN-CONTAINING PROTEIN"/>
    <property type="match status" value="1"/>
</dbReference>
<accession>A0A9P3GJF2</accession>
<dbReference type="Gene3D" id="3.90.1200.10">
    <property type="match status" value="1"/>
</dbReference>
<proteinExistence type="predicted"/>
<evidence type="ECO:0000313" key="3">
    <source>
        <dbReference type="Proteomes" id="UP000703269"/>
    </source>
</evidence>
<reference evidence="2 3" key="1">
    <citation type="submission" date="2021-08" db="EMBL/GenBank/DDBJ databases">
        <title>Draft Genome Sequence of Phanerochaete sordida strain YK-624.</title>
        <authorList>
            <person name="Mori T."/>
            <person name="Dohra H."/>
            <person name="Suzuki T."/>
            <person name="Kawagishi H."/>
            <person name="Hirai H."/>
        </authorList>
    </citation>
    <scope>NUCLEOTIDE SEQUENCE [LARGE SCALE GENOMIC DNA]</scope>
    <source>
        <strain evidence="2 3">YK-624</strain>
    </source>
</reference>
<dbReference type="GO" id="GO:0016301">
    <property type="term" value="F:kinase activity"/>
    <property type="evidence" value="ECO:0007669"/>
    <property type="project" value="UniProtKB-KW"/>
</dbReference>
<organism evidence="2 3">
    <name type="scientific">Phanerochaete sordida</name>
    <dbReference type="NCBI Taxonomy" id="48140"/>
    <lineage>
        <taxon>Eukaryota</taxon>
        <taxon>Fungi</taxon>
        <taxon>Dikarya</taxon>
        <taxon>Basidiomycota</taxon>
        <taxon>Agaricomycotina</taxon>
        <taxon>Agaricomycetes</taxon>
        <taxon>Polyporales</taxon>
        <taxon>Phanerochaetaceae</taxon>
        <taxon>Phanerochaete</taxon>
    </lineage>
</organism>
<comment type="caution">
    <text evidence="2">The sequence shown here is derived from an EMBL/GenBank/DDBJ whole genome shotgun (WGS) entry which is preliminary data.</text>
</comment>
<dbReference type="Pfam" id="PF01636">
    <property type="entry name" value="APH"/>
    <property type="match status" value="1"/>
</dbReference>
<dbReference type="Proteomes" id="UP000703269">
    <property type="component" value="Unassembled WGS sequence"/>
</dbReference>
<evidence type="ECO:0000313" key="2">
    <source>
        <dbReference type="EMBL" id="GJE96622.1"/>
    </source>
</evidence>
<name>A0A9P3GJF2_9APHY</name>